<dbReference type="RefSeq" id="WP_150781934.1">
    <property type="nucleotide sequence ID" value="NZ_CABVIH010000029.1"/>
</dbReference>
<gene>
    <name evidence="1" type="ORF">PS880_05068</name>
</gene>
<organism evidence="1 2">
    <name type="scientific">Pseudomonas fluorescens</name>
    <dbReference type="NCBI Taxonomy" id="294"/>
    <lineage>
        <taxon>Bacteria</taxon>
        <taxon>Pseudomonadati</taxon>
        <taxon>Pseudomonadota</taxon>
        <taxon>Gammaproteobacteria</taxon>
        <taxon>Pseudomonadales</taxon>
        <taxon>Pseudomonadaceae</taxon>
        <taxon>Pseudomonas</taxon>
    </lineage>
</organism>
<protein>
    <submittedName>
        <fullName evidence="1">Uncharacterized protein</fullName>
    </submittedName>
</protein>
<dbReference type="AlphaFoldDB" id="A0A5E7P6F5"/>
<accession>A0A5E7P6F5</accession>
<dbReference type="EMBL" id="CABVIH010000029">
    <property type="protein sequence ID" value="VVP45375.1"/>
    <property type="molecule type" value="Genomic_DNA"/>
</dbReference>
<sequence length="77" mass="8448">MPTEKTPKPGAAMTVSVPGHVIALVQESRELNRLWQAAPDGSPESLGLRGQLERTRETMAVWLEHAVEQQEKANASE</sequence>
<proteinExistence type="predicted"/>
<dbReference type="Proteomes" id="UP000375525">
    <property type="component" value="Unassembled WGS sequence"/>
</dbReference>
<evidence type="ECO:0000313" key="1">
    <source>
        <dbReference type="EMBL" id="VVP45375.1"/>
    </source>
</evidence>
<evidence type="ECO:0000313" key="2">
    <source>
        <dbReference type="Proteomes" id="UP000375525"/>
    </source>
</evidence>
<reference evidence="1 2" key="1">
    <citation type="submission" date="2019-09" db="EMBL/GenBank/DDBJ databases">
        <authorList>
            <person name="Chandra G."/>
            <person name="Truman W A."/>
        </authorList>
    </citation>
    <scope>NUCLEOTIDE SEQUENCE [LARGE SCALE GENOMIC DNA]</scope>
    <source>
        <strain evidence="1">PS880</strain>
    </source>
</reference>
<name>A0A5E7P6F5_PSEFL</name>